<proteinExistence type="predicted"/>
<gene>
    <name evidence="1" type="ORF">PHYBLDRAFT_151289</name>
</gene>
<evidence type="ECO:0000313" key="2">
    <source>
        <dbReference type="Proteomes" id="UP000077315"/>
    </source>
</evidence>
<dbReference type="GeneID" id="28993560"/>
<keyword evidence="2" id="KW-1185">Reference proteome</keyword>
<name>A0A163D073_PHYB8</name>
<dbReference type="InParanoid" id="A0A163D073"/>
<organism evidence="1 2">
    <name type="scientific">Phycomyces blakesleeanus (strain ATCC 8743b / DSM 1359 / FGSC 10004 / NBRC 33097 / NRRL 1555)</name>
    <dbReference type="NCBI Taxonomy" id="763407"/>
    <lineage>
        <taxon>Eukaryota</taxon>
        <taxon>Fungi</taxon>
        <taxon>Fungi incertae sedis</taxon>
        <taxon>Mucoromycota</taxon>
        <taxon>Mucoromycotina</taxon>
        <taxon>Mucoromycetes</taxon>
        <taxon>Mucorales</taxon>
        <taxon>Phycomycetaceae</taxon>
        <taxon>Phycomyces</taxon>
    </lineage>
</organism>
<reference evidence="2" key="1">
    <citation type="submission" date="2015-06" db="EMBL/GenBank/DDBJ databases">
        <title>Expansion of signal transduction pathways in fungi by whole-genome duplication.</title>
        <authorList>
            <consortium name="DOE Joint Genome Institute"/>
            <person name="Corrochano L.M."/>
            <person name="Kuo A."/>
            <person name="Marcet-Houben M."/>
            <person name="Polaino S."/>
            <person name="Salamov A."/>
            <person name="Villalobos J.M."/>
            <person name="Alvarez M.I."/>
            <person name="Avalos J."/>
            <person name="Benito E.P."/>
            <person name="Benoit I."/>
            <person name="Burger G."/>
            <person name="Camino L.P."/>
            <person name="Canovas D."/>
            <person name="Cerda-Olmedo E."/>
            <person name="Cheng J.-F."/>
            <person name="Dominguez A."/>
            <person name="Elias M."/>
            <person name="Eslava A.P."/>
            <person name="Glaser F."/>
            <person name="Grimwood J."/>
            <person name="Gutierrez G."/>
            <person name="Heitman J."/>
            <person name="Henrissat B."/>
            <person name="Iturriaga E.A."/>
            <person name="Lang B.F."/>
            <person name="Lavin J.L."/>
            <person name="Lee S."/>
            <person name="Li W."/>
            <person name="Lindquist E."/>
            <person name="Lopez-Garcia S."/>
            <person name="Luque E.M."/>
            <person name="Marcos A.T."/>
            <person name="Martin J."/>
            <person name="McCluskey K."/>
            <person name="Medina H.R."/>
            <person name="Miralles-Duran A."/>
            <person name="Miyazaki A."/>
            <person name="Munoz-Torres E."/>
            <person name="Oguiza J.A."/>
            <person name="Ohm R."/>
            <person name="Olmedo M."/>
            <person name="Orejas M."/>
            <person name="Ortiz-Castellanos L."/>
            <person name="Pisabarro A.G."/>
            <person name="Rodriguez-Romero J."/>
            <person name="Ruiz-Herrera J."/>
            <person name="Ruiz-Vazquez R."/>
            <person name="Sanz C."/>
            <person name="Schackwitz W."/>
            <person name="Schmutz J."/>
            <person name="Shahriari M."/>
            <person name="Shelest E."/>
            <person name="Silva-Franco F."/>
            <person name="Soanes D."/>
            <person name="Syed K."/>
            <person name="Tagua V.G."/>
            <person name="Talbot N.J."/>
            <person name="Thon M."/>
            <person name="De vries R.P."/>
            <person name="Wiebenga A."/>
            <person name="Yadav J.S."/>
            <person name="Braun E.L."/>
            <person name="Baker S."/>
            <person name="Garre V."/>
            <person name="Horwitz B."/>
            <person name="Torres-Martinez S."/>
            <person name="Idnurm A."/>
            <person name="Herrera-Estrella A."/>
            <person name="Gabaldon T."/>
            <person name="Grigoriev I.V."/>
        </authorList>
    </citation>
    <scope>NUCLEOTIDE SEQUENCE [LARGE SCALE GENOMIC DNA]</scope>
    <source>
        <strain evidence="2">NRRL 1555(-)</strain>
    </source>
</reference>
<accession>A0A163D073</accession>
<evidence type="ECO:0000313" key="1">
    <source>
        <dbReference type="EMBL" id="OAD67760.1"/>
    </source>
</evidence>
<dbReference type="EMBL" id="KV440998">
    <property type="protein sequence ID" value="OAD67760.1"/>
    <property type="molecule type" value="Genomic_DNA"/>
</dbReference>
<dbReference type="Proteomes" id="UP000077315">
    <property type="component" value="Unassembled WGS sequence"/>
</dbReference>
<sequence>MRQFIEESWKRDFVCPLLKPMHALACFEIFDKFTINNNNTYLFHSFSISEYLEASWDLSMTIHGKEPLPLKTKPLSFMPKHEYDCLSIDLLGQSYKGCIGTNSHGSYIQSYFTERTGSEHVNSHSSQHVFAFVKWFKSTSDKTRELEGVELLQNEFYKQGFQSILLVHRILLTVAIRDNDWDRVAETEQGDNVAEYLFILSFVPTPAFDT</sequence>
<dbReference type="RefSeq" id="XP_018285800.1">
    <property type="nucleotide sequence ID" value="XM_018432654.1"/>
</dbReference>
<protein>
    <submittedName>
        <fullName evidence="1">Uncharacterized protein</fullName>
    </submittedName>
</protein>
<dbReference type="VEuPathDB" id="FungiDB:PHYBLDRAFT_151289"/>
<dbReference type="AlphaFoldDB" id="A0A163D073"/>